<evidence type="ECO:0000259" key="6">
    <source>
        <dbReference type="Pfam" id="PF03109"/>
    </source>
</evidence>
<dbReference type="GO" id="GO:0006744">
    <property type="term" value="P:ubiquinone biosynthetic process"/>
    <property type="evidence" value="ECO:0007669"/>
    <property type="project" value="TreeGrafter"/>
</dbReference>
<proteinExistence type="inferred from homology"/>
<dbReference type="Proteomes" id="UP001214415">
    <property type="component" value="Chromosome 1"/>
</dbReference>
<protein>
    <recommendedName>
        <fullName evidence="6">ABC1 atypical kinase-like domain-containing protein</fullName>
    </recommendedName>
</protein>
<feature type="region of interest" description="Disordered" evidence="5">
    <location>
        <begin position="40"/>
        <end position="83"/>
    </location>
</feature>
<sequence>MSHRPPSGITWSDMAKVAQATWTLSESVLRGRTVVAPRPIRPWPTQAPAASDEVASEAPAWPSAPPSVEPLAPTDTPVEPPMQETPPEVDLLAPTMVASTEATAPATASMDEYDAANERTRPLRATRVPSSRLGRLLHYGSLGAGLAWGSAGEYMRRATSGAQAAGSRSPAFLSPRNVDRLVDKLTTMRGAALKLGQFLSIQDSNALPPQVEEVLLRVQDTAHYMPSWQLERVMREELGEEWRALFASFDERPLAAASIGQVHTAVLADPFPSQPHLAGQRVAVKVQFPGVSESIASDLANIKWLLAASALLPKGLFLENSVRVLQQELQEECDYVREAEMGRRFRAHVRAMAPPDKDALTFEVPEVVDALSTKRVLTTEFMRGRPLTQASNQGQATRDAIAHAVMELSLRELFDWHLMQTDPNWTNFLFHEGRRAIQLIDFGATRPYSPEFIAMWLGLLRAAVSGDRALCERWSIDIGYLTGQESEVRILY</sequence>
<gene>
    <name evidence="7" type="ORF">MEQU1_000283</name>
</gene>
<dbReference type="PANTHER" id="PTHR43851">
    <property type="match status" value="1"/>
</dbReference>
<evidence type="ECO:0000313" key="8">
    <source>
        <dbReference type="Proteomes" id="UP001214415"/>
    </source>
</evidence>
<name>A0AAF0E9G8_9BASI</name>
<dbReference type="CDD" id="cd13970">
    <property type="entry name" value="ABC1_ADCK3"/>
    <property type="match status" value="1"/>
</dbReference>
<dbReference type="AlphaFoldDB" id="A0AAF0E9G8"/>
<dbReference type="InterPro" id="IPR034646">
    <property type="entry name" value="ADCK3_dom"/>
</dbReference>
<dbReference type="InterPro" id="IPR051409">
    <property type="entry name" value="Atypical_kinase_ADCK"/>
</dbReference>
<evidence type="ECO:0000256" key="1">
    <source>
        <dbReference type="ARBA" id="ARBA00009670"/>
    </source>
</evidence>
<dbReference type="GO" id="GO:0016740">
    <property type="term" value="F:transferase activity"/>
    <property type="evidence" value="ECO:0007669"/>
    <property type="project" value="UniProtKB-KW"/>
</dbReference>
<dbReference type="InterPro" id="IPR004147">
    <property type="entry name" value="ABC1_dom"/>
</dbReference>
<feature type="domain" description="ABC1 atypical kinase-like" evidence="6">
    <location>
        <begin position="217"/>
        <end position="471"/>
    </location>
</feature>
<dbReference type="PANTHER" id="PTHR43851:SF3">
    <property type="entry name" value="COENZYME Q8"/>
    <property type="match status" value="1"/>
</dbReference>
<evidence type="ECO:0000256" key="5">
    <source>
        <dbReference type="SAM" id="MobiDB-lite"/>
    </source>
</evidence>
<evidence type="ECO:0000256" key="4">
    <source>
        <dbReference type="ARBA" id="ARBA00022840"/>
    </source>
</evidence>
<keyword evidence="4" id="KW-0067">ATP-binding</keyword>
<keyword evidence="8" id="KW-1185">Reference proteome</keyword>
<organism evidence="7 8">
    <name type="scientific">Malassezia equina</name>
    <dbReference type="NCBI Taxonomy" id="1381935"/>
    <lineage>
        <taxon>Eukaryota</taxon>
        <taxon>Fungi</taxon>
        <taxon>Dikarya</taxon>
        <taxon>Basidiomycota</taxon>
        <taxon>Ustilaginomycotina</taxon>
        <taxon>Malasseziomycetes</taxon>
        <taxon>Malasseziales</taxon>
        <taxon>Malasseziaceae</taxon>
        <taxon>Malassezia</taxon>
    </lineage>
</organism>
<dbReference type="InterPro" id="IPR011009">
    <property type="entry name" value="Kinase-like_dom_sf"/>
</dbReference>
<dbReference type="Pfam" id="PF03109">
    <property type="entry name" value="ABC1"/>
    <property type="match status" value="1"/>
</dbReference>
<evidence type="ECO:0000256" key="2">
    <source>
        <dbReference type="ARBA" id="ARBA00022679"/>
    </source>
</evidence>
<keyword evidence="3" id="KW-0547">Nucleotide-binding</keyword>
<comment type="similarity">
    <text evidence="1">Belongs to the protein kinase superfamily. ADCK protein kinase family.</text>
</comment>
<evidence type="ECO:0000313" key="7">
    <source>
        <dbReference type="EMBL" id="WFD21628.1"/>
    </source>
</evidence>
<dbReference type="EMBL" id="CP119900">
    <property type="protein sequence ID" value="WFD21628.1"/>
    <property type="molecule type" value="Genomic_DNA"/>
</dbReference>
<accession>A0AAF0E9G8</accession>
<dbReference type="GO" id="GO:0005524">
    <property type="term" value="F:ATP binding"/>
    <property type="evidence" value="ECO:0007669"/>
    <property type="project" value="UniProtKB-KW"/>
</dbReference>
<evidence type="ECO:0000256" key="3">
    <source>
        <dbReference type="ARBA" id="ARBA00022741"/>
    </source>
</evidence>
<dbReference type="SUPFAM" id="SSF56112">
    <property type="entry name" value="Protein kinase-like (PK-like)"/>
    <property type="match status" value="1"/>
</dbReference>
<reference evidence="7" key="1">
    <citation type="submission" date="2023-03" db="EMBL/GenBank/DDBJ databases">
        <title>Mating type loci evolution in Malassezia.</title>
        <authorList>
            <person name="Coelho M.A."/>
        </authorList>
    </citation>
    <scope>NUCLEOTIDE SEQUENCE</scope>
    <source>
        <strain evidence="7">CBS 12830</strain>
    </source>
</reference>
<keyword evidence="2" id="KW-0808">Transferase</keyword>